<organism evidence="2 3">
    <name type="scientific">Methanobrevibacter olleyae</name>
    <dbReference type="NCBI Taxonomy" id="294671"/>
    <lineage>
        <taxon>Archaea</taxon>
        <taxon>Methanobacteriati</taxon>
        <taxon>Methanobacteriota</taxon>
        <taxon>Methanomada group</taxon>
        <taxon>Methanobacteria</taxon>
        <taxon>Methanobacteriales</taxon>
        <taxon>Methanobacteriaceae</taxon>
        <taxon>Methanobrevibacter</taxon>
    </lineage>
</organism>
<protein>
    <recommendedName>
        <fullName evidence="4">Adhesin-like protein</fullName>
    </recommendedName>
</protein>
<feature type="region of interest" description="Disordered" evidence="1">
    <location>
        <begin position="65"/>
        <end position="88"/>
    </location>
</feature>
<dbReference type="Proteomes" id="UP000732619">
    <property type="component" value="Unassembled WGS sequence"/>
</dbReference>
<evidence type="ECO:0008006" key="4">
    <source>
        <dbReference type="Google" id="ProtNLM"/>
    </source>
</evidence>
<dbReference type="EMBL" id="SUTG01000059">
    <property type="protein sequence ID" value="MBE6513224.1"/>
    <property type="molecule type" value="Genomic_DNA"/>
</dbReference>
<feature type="compositionally biased region" description="Acidic residues" evidence="1">
    <location>
        <begin position="69"/>
        <end position="86"/>
    </location>
</feature>
<sequence length="927" mass="102815">MKFKKSHVLLISLMSLFLLLAMSSVSASSDADIIAQDMAIDDVSVIGDVDNNLNDVETLSQGEQTFVSDEPETGGDGNEGDDEPVEDSINTTLDAEDKEYTYGDTIKINFTLTDNEGNAINDTNESNFKVYYKNLTDEGDFNTTVGFSINNESQIVLNRLGAGEYLINIQFLNSTIGDKNYTESSKNISLNITKTGTRFNATTAKVQIDEDVIIPFTILIDCNKTLNVNASRLNVTVNGIEYGFTNITGGNNVTNGIKLTNFTKSIGTYTIVIKYLGNENCNESEIEFELHIVENNTITANDTIKVNDSNKTITIPFSISNSQIVNVTYEETGENSTINNVTNLTVTKEDLILIVIYDNGTENVTVNIDQDNFNLNGTEGNYSLELTVPIDFNNTLYKGQLVIIYANDTLNETNKTINLVAFKELFIVPVGDGDKADYQFGNFTFKLVDGNNQPIANENVTISGFYFYQISERGTSLSTSKTLTTDENGIIVFNDTMLSVNIDTIALYYNFTSLPAGTYNATFTTGGFYQLNNKTEITVNPIDARIIAKDLTGEYGNLLHYTFQLFSDKYNAPIKFADVKFVINASNINADRDGVTNATGWYTSPDLNLTSGVYNLTLKTTGNSLNCADAKAKLNITQREATLTASNRTIYYNSDYAAIVKLKDKKTGKAVANAYVLITVYTTSKKYTQFIGKTNKNGNLYLSTPLSVGKHKIIYQSIDNNYKTGQLTRYLTVKTAPAKFSAPKVSTYYKSGRVFKIKLINTKTNKPIHTGKMNIKLYISKNKYYNYTGVSDAKGFVQFKATLKPGTYKVVVSDYDKGYTAKAVTSRIKVSKSPIKMTPTALKVKKGKYFKVKVTSTKSKKVLSGVNVKVRVYTGKKFKTYTIKTNKKGIASLKIKQKVGKHKIVLTHYQTKYYTAKKVTKTLRVVK</sequence>
<proteinExistence type="predicted"/>
<evidence type="ECO:0000256" key="1">
    <source>
        <dbReference type="SAM" id="MobiDB-lite"/>
    </source>
</evidence>
<accession>A0A8T3VP07</accession>
<gene>
    <name evidence="2" type="ORF">E7Z75_08820</name>
</gene>
<evidence type="ECO:0000313" key="2">
    <source>
        <dbReference type="EMBL" id="MBE6513224.1"/>
    </source>
</evidence>
<name>A0A8T3VP07_METOL</name>
<comment type="caution">
    <text evidence="2">The sequence shown here is derived from an EMBL/GenBank/DDBJ whole genome shotgun (WGS) entry which is preliminary data.</text>
</comment>
<evidence type="ECO:0000313" key="3">
    <source>
        <dbReference type="Proteomes" id="UP000732619"/>
    </source>
</evidence>
<reference evidence="2" key="1">
    <citation type="submission" date="2019-04" db="EMBL/GenBank/DDBJ databases">
        <title>Evolution of Biomass-Degrading Anaerobic Consortia Revealed by Metagenomics.</title>
        <authorList>
            <person name="Peng X."/>
        </authorList>
    </citation>
    <scope>NUCLEOTIDE SEQUENCE</scope>
    <source>
        <strain evidence="2">SIG14</strain>
    </source>
</reference>
<dbReference type="AlphaFoldDB" id="A0A8T3VP07"/>